<dbReference type="InterPro" id="IPR019457">
    <property type="entry name" value="CdaS_N"/>
</dbReference>
<dbReference type="HAMAP" id="MF_00838">
    <property type="entry name" value="DacB"/>
    <property type="match status" value="1"/>
</dbReference>
<evidence type="ECO:0000313" key="8">
    <source>
        <dbReference type="EMBL" id="RKQ15210.1"/>
    </source>
</evidence>
<keyword evidence="9" id="KW-1185">Reference proteome</keyword>
<keyword evidence="5 6" id="KW-0067">ATP-binding</keyword>
<evidence type="ECO:0000256" key="6">
    <source>
        <dbReference type="HAMAP-Rule" id="MF_00838"/>
    </source>
</evidence>
<dbReference type="OrthoDB" id="9807385at2"/>
<dbReference type="InterPro" id="IPR034693">
    <property type="entry name" value="CdaS"/>
</dbReference>
<evidence type="ECO:0000259" key="7">
    <source>
        <dbReference type="PROSITE" id="PS51794"/>
    </source>
</evidence>
<dbReference type="RefSeq" id="WP_121131656.1">
    <property type="nucleotide sequence ID" value="NZ_JBHUFK010000036.1"/>
</dbReference>
<comment type="catalytic activity">
    <reaction evidence="1 6">
        <text>2 ATP = 3',3'-c-di-AMP + 2 diphosphate</text>
        <dbReference type="Rhea" id="RHEA:35655"/>
        <dbReference type="ChEBI" id="CHEBI:30616"/>
        <dbReference type="ChEBI" id="CHEBI:33019"/>
        <dbReference type="ChEBI" id="CHEBI:71500"/>
        <dbReference type="EC" id="2.7.7.85"/>
    </reaction>
</comment>
<keyword evidence="2 6" id="KW-0808">Transferase</keyword>
<dbReference type="GO" id="GO:0006171">
    <property type="term" value="P:cAMP biosynthetic process"/>
    <property type="evidence" value="ECO:0007669"/>
    <property type="project" value="InterPro"/>
</dbReference>
<dbReference type="Gene3D" id="3.40.1700.10">
    <property type="entry name" value="DNA integrity scanning protein, DisA, N-terminal domain"/>
    <property type="match status" value="1"/>
</dbReference>
<evidence type="ECO:0000256" key="4">
    <source>
        <dbReference type="ARBA" id="ARBA00022741"/>
    </source>
</evidence>
<keyword evidence="4 6" id="KW-0547">Nucleotide-binding</keyword>
<accession>A0A494YYA2</accession>
<dbReference type="InterPro" id="IPR053472">
    <property type="entry name" value="DAC_CdaS-like"/>
</dbReference>
<feature type="domain" description="DAC" evidence="7">
    <location>
        <begin position="45"/>
        <end position="205"/>
    </location>
</feature>
<name>A0A494YYA2_9BACI</name>
<comment type="subunit">
    <text evidence="6">Probably oligomerizes.</text>
</comment>
<organism evidence="8 9">
    <name type="scientific">Oceanobacillus bengalensis</name>
    <dbReference type="NCBI Taxonomy" id="1435466"/>
    <lineage>
        <taxon>Bacteria</taxon>
        <taxon>Bacillati</taxon>
        <taxon>Bacillota</taxon>
        <taxon>Bacilli</taxon>
        <taxon>Bacillales</taxon>
        <taxon>Bacillaceae</taxon>
        <taxon>Oceanobacillus</taxon>
    </lineage>
</organism>
<dbReference type="EMBL" id="RBZO01000015">
    <property type="protein sequence ID" value="RKQ15210.1"/>
    <property type="molecule type" value="Genomic_DNA"/>
</dbReference>
<dbReference type="PANTHER" id="PTHR34185:SF2">
    <property type="entry name" value="CYCLIC DI-AMP SYNTHASE CDAS"/>
    <property type="match status" value="1"/>
</dbReference>
<keyword evidence="3 6" id="KW-0548">Nucleotidyltransferase</keyword>
<dbReference type="Pfam" id="PF02457">
    <property type="entry name" value="DAC"/>
    <property type="match status" value="1"/>
</dbReference>
<dbReference type="PROSITE" id="PS51794">
    <property type="entry name" value="DAC"/>
    <property type="match status" value="1"/>
</dbReference>
<dbReference type="Gene3D" id="1.10.287.770">
    <property type="entry name" value="YojJ-like"/>
    <property type="match status" value="1"/>
</dbReference>
<dbReference type="Pfam" id="PF10372">
    <property type="entry name" value="CdaS_N"/>
    <property type="match status" value="1"/>
</dbReference>
<dbReference type="InterPro" id="IPR050338">
    <property type="entry name" value="DisA"/>
</dbReference>
<evidence type="ECO:0000256" key="3">
    <source>
        <dbReference type="ARBA" id="ARBA00022695"/>
    </source>
</evidence>
<evidence type="ECO:0000313" key="9">
    <source>
        <dbReference type="Proteomes" id="UP000281813"/>
    </source>
</evidence>
<dbReference type="PANTHER" id="PTHR34185">
    <property type="entry name" value="DIADENYLATE CYCLASE"/>
    <property type="match status" value="1"/>
</dbReference>
<keyword evidence="6" id="KW-0472">Membrane</keyword>
<reference evidence="8 9" key="1">
    <citation type="journal article" date="2015" name="Antonie Van Leeuwenhoek">
        <title>Oceanobacillus bengalensis sp. nov., a bacterium isolated from seawater of the Bay of Bengal.</title>
        <authorList>
            <person name="Yongchang O."/>
            <person name="Xiang W."/>
            <person name="Wang G."/>
        </authorList>
    </citation>
    <scope>NUCLEOTIDE SEQUENCE [LARGE SCALE GENOMIC DNA]</scope>
    <source>
        <strain evidence="8 9">MCCC 1K00260</strain>
    </source>
</reference>
<dbReference type="InterPro" id="IPR036888">
    <property type="entry name" value="DNA_integrity_DisA_N_sf"/>
</dbReference>
<comment type="caution">
    <text evidence="8">The sequence shown here is derived from an EMBL/GenBank/DDBJ whole genome shotgun (WGS) entry which is preliminary data.</text>
</comment>
<dbReference type="AlphaFoldDB" id="A0A494YYA2"/>
<dbReference type="InterPro" id="IPR003390">
    <property type="entry name" value="DNA_integrity_scan_DisA_N"/>
</dbReference>
<dbReference type="SUPFAM" id="SSF143597">
    <property type="entry name" value="YojJ-like"/>
    <property type="match status" value="1"/>
</dbReference>
<comment type="function">
    <text evidence="6">Catalyzes the condensation of 2 ATP molecules into cyclic di-AMP (c-di-AMP), a second messenger used to regulate differing processes in different bacteria.</text>
</comment>
<keyword evidence="6" id="KW-1003">Cell membrane</keyword>
<gene>
    <name evidence="6" type="primary">dacB</name>
    <name evidence="8" type="ORF">D8M05_10785</name>
</gene>
<proteinExistence type="inferred from homology"/>
<dbReference type="GO" id="GO:0106408">
    <property type="term" value="F:diadenylate cyclase activity"/>
    <property type="evidence" value="ECO:0007669"/>
    <property type="project" value="UniProtKB-EC"/>
</dbReference>
<sequence length="206" mass="22994">MSLNEPRLSIALANKLKSNLENLSFEINQLVHTVDQKKSNLLNEFEEIHHLFHDVQVSTASYYLKSYLAPFTEQFEVISIAIQHLSERNHGALIVIQRKDNLENFVHSGIPIHAKLTFPLLETIFYRNSPLHDGAVLICNDKIISASNVLPVSDHKVGMKKLGTRHRAGIGLSEQTDALVLIVSEETGKASFALGGNLYPIMMKGL</sequence>
<dbReference type="NCBIfam" id="NF038328">
    <property type="entry name" value="c-di-AMP_CdaS"/>
    <property type="match status" value="1"/>
</dbReference>
<dbReference type="EC" id="2.7.7.85" evidence="6"/>
<dbReference type="GO" id="GO:0005524">
    <property type="term" value="F:ATP binding"/>
    <property type="evidence" value="ECO:0007669"/>
    <property type="project" value="UniProtKB-UniRule"/>
</dbReference>
<evidence type="ECO:0000256" key="5">
    <source>
        <dbReference type="ARBA" id="ARBA00022840"/>
    </source>
</evidence>
<dbReference type="PIRSF" id="PIRSF004793">
    <property type="entry name" value="UCP004793"/>
    <property type="match status" value="1"/>
</dbReference>
<dbReference type="Proteomes" id="UP000281813">
    <property type="component" value="Unassembled WGS sequence"/>
</dbReference>
<evidence type="ECO:0000256" key="2">
    <source>
        <dbReference type="ARBA" id="ARBA00022679"/>
    </source>
</evidence>
<keyword evidence="6" id="KW-1133">Transmembrane helix</keyword>
<comment type="similarity">
    <text evidence="6">Belongs to the adenylate cyclase family. DacB/CdaS subfamily.</text>
</comment>
<dbReference type="GO" id="GO:0004016">
    <property type="term" value="F:adenylate cyclase activity"/>
    <property type="evidence" value="ECO:0007669"/>
    <property type="project" value="UniProtKB-UniRule"/>
</dbReference>
<protein>
    <recommendedName>
        <fullName evidence="6">Diadenylate cyclase</fullName>
        <shortName evidence="6">DAC</shortName>
        <ecNumber evidence="6">2.7.7.85</ecNumber>
    </recommendedName>
    <alternativeName>
        <fullName evidence="6">Cyclic-di-AMP synthase</fullName>
        <shortName evidence="6">c-di-AMP synthase</shortName>
    </alternativeName>
</protein>
<dbReference type="InterPro" id="IPR014046">
    <property type="entry name" value="C-di-AMP_synthase"/>
</dbReference>
<evidence type="ECO:0000256" key="1">
    <source>
        <dbReference type="ARBA" id="ARBA00000877"/>
    </source>
</evidence>
<keyword evidence="6" id="KW-0812">Transmembrane</keyword>